<evidence type="ECO:0000313" key="2">
    <source>
        <dbReference type="Proteomes" id="UP000078561"/>
    </source>
</evidence>
<proteinExistence type="predicted"/>
<accession>A0A163J2G9</accession>
<protein>
    <submittedName>
        <fullName evidence="1">Uncharacterized protein</fullName>
    </submittedName>
</protein>
<reference evidence="1" key="1">
    <citation type="submission" date="2016-04" db="EMBL/GenBank/DDBJ databases">
        <authorList>
            <person name="Evans L.H."/>
            <person name="Alamgir A."/>
            <person name="Owens N."/>
            <person name="Weber N.D."/>
            <person name="Virtaneva K."/>
            <person name="Barbian K."/>
            <person name="Babar A."/>
            <person name="Rosenke K."/>
        </authorList>
    </citation>
    <scope>NUCLEOTIDE SEQUENCE [LARGE SCALE GENOMIC DNA]</scope>
    <source>
        <strain evidence="1">CBS 101.48</strain>
    </source>
</reference>
<gene>
    <name evidence="1" type="primary">ABSGL_02183.1 scaffold 2747</name>
</gene>
<name>A0A163J2G9_ABSGL</name>
<dbReference type="EMBL" id="LT551216">
    <property type="protein sequence ID" value="SAL96762.1"/>
    <property type="molecule type" value="Genomic_DNA"/>
</dbReference>
<organism evidence="1">
    <name type="scientific">Absidia glauca</name>
    <name type="common">Pin mould</name>
    <dbReference type="NCBI Taxonomy" id="4829"/>
    <lineage>
        <taxon>Eukaryota</taxon>
        <taxon>Fungi</taxon>
        <taxon>Fungi incertae sedis</taxon>
        <taxon>Mucoromycota</taxon>
        <taxon>Mucoromycotina</taxon>
        <taxon>Mucoromycetes</taxon>
        <taxon>Mucorales</taxon>
        <taxon>Cunninghamellaceae</taxon>
        <taxon>Absidia</taxon>
    </lineage>
</organism>
<dbReference type="AlphaFoldDB" id="A0A163J2G9"/>
<evidence type="ECO:0000313" key="1">
    <source>
        <dbReference type="EMBL" id="SAL96762.1"/>
    </source>
</evidence>
<keyword evidence="2" id="KW-1185">Reference proteome</keyword>
<dbReference type="InParanoid" id="A0A163J2G9"/>
<dbReference type="Proteomes" id="UP000078561">
    <property type="component" value="Unassembled WGS sequence"/>
</dbReference>
<sequence length="71" mass="8104">MNAFCRGSLGIQELGEKLSSLHLLYYWAKIAARIDDFAELTDTDEEEEFYVARAADARANARLYAILLGWF</sequence>